<reference evidence="2" key="2">
    <citation type="submission" date="2022-11" db="EMBL/GenBank/DDBJ databases">
        <title>Temperate bacteriophages infecting mucin-degrading bacterium Ruminococcus gnavus from the human gut.</title>
        <authorList>
            <person name="Buttimer C."/>
        </authorList>
    </citation>
    <scope>NUCLEOTIDE SEQUENCE</scope>
    <source>
        <strain evidence="2">CCUG 49994</strain>
        <strain evidence="3">CCUG 52279</strain>
    </source>
</reference>
<evidence type="ECO:0000313" key="5">
    <source>
        <dbReference type="EMBL" id="VYU45633.1"/>
    </source>
</evidence>
<dbReference type="EMBL" id="CACRUK010000039">
    <property type="protein sequence ID" value="VYU45633.1"/>
    <property type="molecule type" value="Genomic_DNA"/>
</dbReference>
<feature type="transmembrane region" description="Helical" evidence="1">
    <location>
        <begin position="6"/>
        <end position="29"/>
    </location>
</feature>
<reference evidence="4" key="3">
    <citation type="submission" date="2022-12" db="EMBL/GenBank/DDBJ databases">
        <title>Genome of R. gnavus strain RSHDN_123.</title>
        <authorList>
            <person name="Abdugheni R."/>
        </authorList>
    </citation>
    <scope>NUCLEOTIDE SEQUENCE</scope>
    <source>
        <strain evidence="4">RSHDN_123</strain>
    </source>
</reference>
<evidence type="ECO:0000313" key="2">
    <source>
        <dbReference type="EMBL" id="MCZ0667994.1"/>
    </source>
</evidence>
<keyword evidence="1" id="KW-0472">Membrane</keyword>
<accession>A0A6N3F0V5</accession>
<dbReference type="Proteomes" id="UP001079535">
    <property type="component" value="Unassembled WGS sequence"/>
</dbReference>
<dbReference type="EMBL" id="JAPRBD010000011">
    <property type="protein sequence ID" value="MCZ0690219.1"/>
    <property type="molecule type" value="Genomic_DNA"/>
</dbReference>
<proteinExistence type="predicted"/>
<organism evidence="5">
    <name type="scientific">Mediterraneibacter gnavus</name>
    <name type="common">Ruminococcus gnavus</name>
    <dbReference type="NCBI Taxonomy" id="33038"/>
    <lineage>
        <taxon>Bacteria</taxon>
        <taxon>Bacillati</taxon>
        <taxon>Bacillota</taxon>
        <taxon>Clostridia</taxon>
        <taxon>Lachnospirales</taxon>
        <taxon>Lachnospiraceae</taxon>
        <taxon>Mediterraneibacter</taxon>
    </lineage>
</organism>
<gene>
    <name evidence="4" type="ORF">O8D18_06490</name>
    <name evidence="3" type="ORF">OZZ16_09905</name>
    <name evidence="2" type="ORF">OZZ17_10630</name>
    <name evidence="5" type="ORF">RGLFYP19_02341</name>
</gene>
<dbReference type="Proteomes" id="UP001148455">
    <property type="component" value="Unassembled WGS sequence"/>
</dbReference>
<dbReference type="EMBL" id="JAPRAY010000013">
    <property type="protein sequence ID" value="MCZ0667994.1"/>
    <property type="molecule type" value="Genomic_DNA"/>
</dbReference>
<protein>
    <submittedName>
        <fullName evidence="5">Uncharacterized protein</fullName>
    </submittedName>
</protein>
<dbReference type="EMBL" id="JAPZED010000005">
    <property type="protein sequence ID" value="MCZ7693687.1"/>
    <property type="molecule type" value="Genomic_DNA"/>
</dbReference>
<dbReference type="Proteomes" id="UP001076974">
    <property type="component" value="Unassembled WGS sequence"/>
</dbReference>
<evidence type="ECO:0000256" key="1">
    <source>
        <dbReference type="SAM" id="Phobius"/>
    </source>
</evidence>
<name>A0A6N3F0V5_MEDGN</name>
<sequence length="45" mass="5083">MTAYVFFMIFCSLIGVAVGAIAVFGIFAIRRAIRNKKQEKESEKK</sequence>
<keyword evidence="1" id="KW-1133">Transmembrane helix</keyword>
<evidence type="ECO:0000313" key="3">
    <source>
        <dbReference type="EMBL" id="MCZ0690219.1"/>
    </source>
</evidence>
<dbReference type="RefSeq" id="WP_022037181.1">
    <property type="nucleotide sequence ID" value="NZ_BAABXV010000001.1"/>
</dbReference>
<dbReference type="AlphaFoldDB" id="A0A6N3F0V5"/>
<reference evidence="5" key="1">
    <citation type="submission" date="2019-11" db="EMBL/GenBank/DDBJ databases">
        <authorList>
            <person name="Feng L."/>
        </authorList>
    </citation>
    <scope>NUCLEOTIDE SEQUENCE</scope>
    <source>
        <strain evidence="5">RgnavusLFYP19</strain>
    </source>
</reference>
<keyword evidence="1" id="KW-0812">Transmembrane</keyword>
<evidence type="ECO:0000313" key="4">
    <source>
        <dbReference type="EMBL" id="MCZ7693687.1"/>
    </source>
</evidence>